<accession>A0A915K534</accession>
<evidence type="ECO:0000313" key="3">
    <source>
        <dbReference type="WBParaSite" id="nRc.2.0.1.t33865-RA"/>
    </source>
</evidence>
<dbReference type="Proteomes" id="UP000887565">
    <property type="component" value="Unplaced"/>
</dbReference>
<dbReference type="AlphaFoldDB" id="A0A915K534"/>
<feature type="region of interest" description="Disordered" evidence="1">
    <location>
        <begin position="1"/>
        <end position="34"/>
    </location>
</feature>
<sequence>MNELKRPANRDFGISVPQWDTDNSPPTDDLVRANPRVTNKDGTILLCKISKQLTSEDNTVENSARQSV</sequence>
<dbReference type="WBParaSite" id="nRc.2.0.1.t33865-RA">
    <property type="protein sequence ID" value="nRc.2.0.1.t33865-RA"/>
    <property type="gene ID" value="nRc.2.0.1.g33865"/>
</dbReference>
<keyword evidence="2" id="KW-1185">Reference proteome</keyword>
<evidence type="ECO:0000313" key="2">
    <source>
        <dbReference type="Proteomes" id="UP000887565"/>
    </source>
</evidence>
<reference evidence="3" key="1">
    <citation type="submission" date="2022-11" db="UniProtKB">
        <authorList>
            <consortium name="WormBaseParasite"/>
        </authorList>
    </citation>
    <scope>IDENTIFICATION</scope>
</reference>
<protein>
    <submittedName>
        <fullName evidence="3">Uncharacterized protein</fullName>
    </submittedName>
</protein>
<name>A0A915K534_ROMCU</name>
<proteinExistence type="predicted"/>
<organism evidence="2 3">
    <name type="scientific">Romanomermis culicivorax</name>
    <name type="common">Nematode worm</name>
    <dbReference type="NCBI Taxonomy" id="13658"/>
    <lineage>
        <taxon>Eukaryota</taxon>
        <taxon>Metazoa</taxon>
        <taxon>Ecdysozoa</taxon>
        <taxon>Nematoda</taxon>
        <taxon>Enoplea</taxon>
        <taxon>Dorylaimia</taxon>
        <taxon>Mermithida</taxon>
        <taxon>Mermithoidea</taxon>
        <taxon>Mermithidae</taxon>
        <taxon>Romanomermis</taxon>
    </lineage>
</organism>
<evidence type="ECO:0000256" key="1">
    <source>
        <dbReference type="SAM" id="MobiDB-lite"/>
    </source>
</evidence>